<dbReference type="Gene3D" id="1.10.357.10">
    <property type="entry name" value="Tetracycline Repressor, domain 2"/>
    <property type="match status" value="1"/>
</dbReference>
<dbReference type="Pfam" id="PF00440">
    <property type="entry name" value="TetR_N"/>
    <property type="match status" value="1"/>
</dbReference>
<organism evidence="6 7">
    <name type="scientific">Nocardioides turkmenicus</name>
    <dbReference type="NCBI Taxonomy" id="2711220"/>
    <lineage>
        <taxon>Bacteria</taxon>
        <taxon>Bacillati</taxon>
        <taxon>Actinomycetota</taxon>
        <taxon>Actinomycetes</taxon>
        <taxon>Propionibacteriales</taxon>
        <taxon>Nocardioidaceae</taxon>
        <taxon>Nocardioides</taxon>
    </lineage>
</organism>
<dbReference type="GO" id="GO:0003700">
    <property type="term" value="F:DNA-binding transcription factor activity"/>
    <property type="evidence" value="ECO:0007669"/>
    <property type="project" value="TreeGrafter"/>
</dbReference>
<gene>
    <name evidence="6" type="ORF">G5C66_10795</name>
</gene>
<feature type="DNA-binding region" description="H-T-H motif" evidence="4">
    <location>
        <begin position="66"/>
        <end position="85"/>
    </location>
</feature>
<dbReference type="PRINTS" id="PR00455">
    <property type="entry name" value="HTHTETR"/>
</dbReference>
<dbReference type="PANTHER" id="PTHR30055">
    <property type="entry name" value="HTH-TYPE TRANSCRIPTIONAL REGULATOR RUTR"/>
    <property type="match status" value="1"/>
</dbReference>
<accession>A0A6M1R0J0</accession>
<feature type="domain" description="HTH tetR-type" evidence="5">
    <location>
        <begin position="43"/>
        <end position="103"/>
    </location>
</feature>
<evidence type="ECO:0000256" key="3">
    <source>
        <dbReference type="ARBA" id="ARBA00023163"/>
    </source>
</evidence>
<evidence type="ECO:0000313" key="7">
    <source>
        <dbReference type="Proteomes" id="UP000483261"/>
    </source>
</evidence>
<dbReference type="InterPro" id="IPR050109">
    <property type="entry name" value="HTH-type_TetR-like_transc_reg"/>
</dbReference>
<dbReference type="InterPro" id="IPR009057">
    <property type="entry name" value="Homeodomain-like_sf"/>
</dbReference>
<dbReference type="PANTHER" id="PTHR30055:SF234">
    <property type="entry name" value="HTH-TYPE TRANSCRIPTIONAL REGULATOR BETI"/>
    <property type="match status" value="1"/>
</dbReference>
<evidence type="ECO:0000259" key="5">
    <source>
        <dbReference type="PROSITE" id="PS50977"/>
    </source>
</evidence>
<name>A0A6M1R0J0_9ACTN</name>
<proteinExistence type="predicted"/>
<dbReference type="EMBL" id="JAALAA010000008">
    <property type="protein sequence ID" value="NGN93222.1"/>
    <property type="molecule type" value="Genomic_DNA"/>
</dbReference>
<keyword evidence="1" id="KW-0805">Transcription regulation</keyword>
<dbReference type="AlphaFoldDB" id="A0A6M1R0J0"/>
<keyword evidence="7" id="KW-1185">Reference proteome</keyword>
<dbReference type="Proteomes" id="UP000483261">
    <property type="component" value="Unassembled WGS sequence"/>
</dbReference>
<sequence>MSAKLALSHVIYRATEKGDATVSQISPRPGRGRPRLLPGKIAANPRDQILAAAAELFVSRGYAGTTTREIAEGAGLRQASIYYHFGSKEEILAVLLERSVQDRVEQAGKIEAGMGSVTPDVGLYALAVSDMSALVAMPYNIGMLYRLPDVIASPVYERYGHLRDDLVAGYGRVAQRAAGERVSANSGEPGLGELLVQMVESVVSLRRDDRVGSTTVATIASACLRLCGIAEDAIEHAREAALTALART</sequence>
<evidence type="ECO:0000256" key="4">
    <source>
        <dbReference type="PROSITE-ProRule" id="PRU00335"/>
    </source>
</evidence>
<keyword evidence="3" id="KW-0804">Transcription</keyword>
<dbReference type="PROSITE" id="PS50977">
    <property type="entry name" value="HTH_TETR_2"/>
    <property type="match status" value="1"/>
</dbReference>
<comment type="caution">
    <text evidence="6">The sequence shown here is derived from an EMBL/GenBank/DDBJ whole genome shotgun (WGS) entry which is preliminary data.</text>
</comment>
<protein>
    <submittedName>
        <fullName evidence="6">Helix-turn-helix transcriptional regulator</fullName>
    </submittedName>
</protein>
<dbReference type="SUPFAM" id="SSF46689">
    <property type="entry name" value="Homeodomain-like"/>
    <property type="match status" value="1"/>
</dbReference>
<reference evidence="6 7" key="1">
    <citation type="submission" date="2020-02" db="EMBL/GenBank/DDBJ databases">
        <title>Whole-genome analyses of novel actinobacteria.</title>
        <authorList>
            <person name="Sahin N."/>
        </authorList>
    </citation>
    <scope>NUCLEOTIDE SEQUENCE [LARGE SCALE GENOMIC DNA]</scope>
    <source>
        <strain evidence="6 7">KC13</strain>
    </source>
</reference>
<keyword evidence="2 4" id="KW-0238">DNA-binding</keyword>
<evidence type="ECO:0000256" key="1">
    <source>
        <dbReference type="ARBA" id="ARBA00023015"/>
    </source>
</evidence>
<evidence type="ECO:0000256" key="2">
    <source>
        <dbReference type="ARBA" id="ARBA00023125"/>
    </source>
</evidence>
<dbReference type="GO" id="GO:0000976">
    <property type="term" value="F:transcription cis-regulatory region binding"/>
    <property type="evidence" value="ECO:0007669"/>
    <property type="project" value="TreeGrafter"/>
</dbReference>
<dbReference type="InterPro" id="IPR001647">
    <property type="entry name" value="HTH_TetR"/>
</dbReference>
<evidence type="ECO:0000313" key="6">
    <source>
        <dbReference type="EMBL" id="NGN93222.1"/>
    </source>
</evidence>